<feature type="transmembrane region" description="Helical" evidence="8">
    <location>
        <begin position="6"/>
        <end position="23"/>
    </location>
</feature>
<keyword evidence="8" id="KW-0472">Membrane</keyword>
<keyword evidence="5" id="KW-0418">Kinase</keyword>
<dbReference type="EMBL" id="JAUFQU010000001">
    <property type="protein sequence ID" value="MDN3708252.1"/>
    <property type="molecule type" value="Genomic_DNA"/>
</dbReference>
<organism evidence="10 11">
    <name type="scientific">Paenimyroides ceti</name>
    <dbReference type="NCBI Taxonomy" id="395087"/>
    <lineage>
        <taxon>Bacteria</taxon>
        <taxon>Pseudomonadati</taxon>
        <taxon>Bacteroidota</taxon>
        <taxon>Flavobacteriia</taxon>
        <taxon>Flavobacteriales</taxon>
        <taxon>Flavobacteriaceae</taxon>
        <taxon>Paenimyroides</taxon>
    </lineage>
</organism>
<dbReference type="PANTHER" id="PTHR43065">
    <property type="entry name" value="SENSOR HISTIDINE KINASE"/>
    <property type="match status" value="1"/>
</dbReference>
<keyword evidence="7" id="KW-0902">Two-component regulatory system</keyword>
<dbReference type="Proteomes" id="UP001242368">
    <property type="component" value="Unassembled WGS sequence"/>
</dbReference>
<dbReference type="PANTHER" id="PTHR43065:SF46">
    <property type="entry name" value="C4-DICARBOXYLATE TRANSPORT SENSOR PROTEIN DCTB"/>
    <property type="match status" value="1"/>
</dbReference>
<dbReference type="SMART" id="SM00387">
    <property type="entry name" value="HATPase_c"/>
    <property type="match status" value="1"/>
</dbReference>
<dbReference type="InterPro" id="IPR003594">
    <property type="entry name" value="HATPase_dom"/>
</dbReference>
<dbReference type="Gene3D" id="3.30.565.10">
    <property type="entry name" value="Histidine kinase-like ATPase, C-terminal domain"/>
    <property type="match status" value="1"/>
</dbReference>
<evidence type="ECO:0000256" key="6">
    <source>
        <dbReference type="ARBA" id="ARBA00022840"/>
    </source>
</evidence>
<keyword evidence="6 10" id="KW-0067">ATP-binding</keyword>
<comment type="caution">
    <text evidence="10">The sequence shown here is derived from an EMBL/GenBank/DDBJ whole genome shotgun (WGS) entry which is preliminary data.</text>
</comment>
<dbReference type="PROSITE" id="PS50109">
    <property type="entry name" value="HIS_KIN"/>
    <property type="match status" value="1"/>
</dbReference>
<accession>A0ABT8CXG6</accession>
<name>A0ABT8CXG6_9FLAO</name>
<dbReference type="GO" id="GO:0005524">
    <property type="term" value="F:ATP binding"/>
    <property type="evidence" value="ECO:0007669"/>
    <property type="project" value="UniProtKB-KW"/>
</dbReference>
<keyword evidence="3" id="KW-0808">Transferase</keyword>
<evidence type="ECO:0000256" key="8">
    <source>
        <dbReference type="SAM" id="Phobius"/>
    </source>
</evidence>
<dbReference type="InterPro" id="IPR005467">
    <property type="entry name" value="His_kinase_dom"/>
</dbReference>
<feature type="transmembrane region" description="Helical" evidence="8">
    <location>
        <begin position="30"/>
        <end position="48"/>
    </location>
</feature>
<evidence type="ECO:0000313" key="10">
    <source>
        <dbReference type="EMBL" id="MDN3708252.1"/>
    </source>
</evidence>
<dbReference type="InterPro" id="IPR036890">
    <property type="entry name" value="HATPase_C_sf"/>
</dbReference>
<comment type="catalytic activity">
    <reaction evidence="1">
        <text>ATP + protein L-histidine = ADP + protein N-phospho-L-histidine.</text>
        <dbReference type="EC" id="2.7.13.3"/>
    </reaction>
</comment>
<dbReference type="PRINTS" id="PR00344">
    <property type="entry name" value="BCTRLSENSOR"/>
</dbReference>
<keyword evidence="8" id="KW-0812">Transmembrane</keyword>
<dbReference type="RefSeq" id="WP_290364130.1">
    <property type="nucleotide sequence ID" value="NZ_JAUFQU010000001.1"/>
</dbReference>
<protein>
    <recommendedName>
        <fullName evidence="2">histidine kinase</fullName>
        <ecNumber evidence="2">2.7.13.3</ecNumber>
    </recommendedName>
</protein>
<dbReference type="EC" id="2.7.13.3" evidence="2"/>
<dbReference type="SUPFAM" id="SSF55874">
    <property type="entry name" value="ATPase domain of HSP90 chaperone/DNA topoisomerase II/histidine kinase"/>
    <property type="match status" value="1"/>
</dbReference>
<evidence type="ECO:0000313" key="11">
    <source>
        <dbReference type="Proteomes" id="UP001242368"/>
    </source>
</evidence>
<gene>
    <name evidence="10" type="ORF">QW060_14165</name>
</gene>
<feature type="domain" description="Histidine kinase" evidence="9">
    <location>
        <begin position="224"/>
        <end position="434"/>
    </location>
</feature>
<evidence type="ECO:0000256" key="4">
    <source>
        <dbReference type="ARBA" id="ARBA00022741"/>
    </source>
</evidence>
<dbReference type="InterPro" id="IPR004358">
    <property type="entry name" value="Sig_transdc_His_kin-like_C"/>
</dbReference>
<proteinExistence type="predicted"/>
<keyword evidence="4" id="KW-0547">Nucleotide-binding</keyword>
<evidence type="ECO:0000256" key="5">
    <source>
        <dbReference type="ARBA" id="ARBA00022777"/>
    </source>
</evidence>
<sequence>MWRVLIRILFMIVGTAISITLLLNGYYYNGLLFGTITIVILLNLYQVLSTYFNGLQKVLTAIIYDDFSNEFPLPRHESVYQKAIVVYEKYRVQLLNYESQNIVYNQLLETVFTSILILRKEHEEWRILLMNQHFRTYFKVPDVRSWKYLHSFIPDFCELIENKQFKEYKTTVDIQIEKEERQTFVLQTSNQIISGKEYYIIMLDSVQRVIDATEKEAWISVMKVISHELMNSLTPIHSLAQNVDEMVQEENLTDSDKEDIRVAIKTIVNRSNHLQQFVERYRKLTMLPTPDKKAVDLHDIIEQSLQNMRSLFKEAAIEIHWVPVKNYEVKVDVVQFEQVLINLLTNAYHALKHVEKREVEIKITKEAQRIYIDLFDSGALIDPEIITKIFLPFYTTRRDGAGIGLTLSKTIVEAHGGYLIYQQLEEKNCFRIIL</sequence>
<dbReference type="Pfam" id="PF02518">
    <property type="entry name" value="HATPase_c"/>
    <property type="match status" value="1"/>
</dbReference>
<keyword evidence="8" id="KW-1133">Transmembrane helix</keyword>
<evidence type="ECO:0000256" key="1">
    <source>
        <dbReference type="ARBA" id="ARBA00000085"/>
    </source>
</evidence>
<evidence type="ECO:0000256" key="2">
    <source>
        <dbReference type="ARBA" id="ARBA00012438"/>
    </source>
</evidence>
<keyword evidence="11" id="KW-1185">Reference proteome</keyword>
<evidence type="ECO:0000256" key="7">
    <source>
        <dbReference type="ARBA" id="ARBA00023012"/>
    </source>
</evidence>
<evidence type="ECO:0000256" key="3">
    <source>
        <dbReference type="ARBA" id="ARBA00022679"/>
    </source>
</evidence>
<evidence type="ECO:0000259" key="9">
    <source>
        <dbReference type="PROSITE" id="PS50109"/>
    </source>
</evidence>
<reference evidence="11" key="1">
    <citation type="journal article" date="2019" name="Int. J. Syst. Evol. Microbiol.">
        <title>The Global Catalogue of Microorganisms (GCM) 10K type strain sequencing project: providing services to taxonomists for standard genome sequencing and annotation.</title>
        <authorList>
            <consortium name="The Broad Institute Genomics Platform"/>
            <consortium name="The Broad Institute Genome Sequencing Center for Infectious Disease"/>
            <person name="Wu L."/>
            <person name="Ma J."/>
        </authorList>
    </citation>
    <scope>NUCLEOTIDE SEQUENCE [LARGE SCALE GENOMIC DNA]</scope>
    <source>
        <strain evidence="11">CECT 7184</strain>
    </source>
</reference>